<dbReference type="EMBL" id="JACXYZ010000002">
    <property type="protein sequence ID" value="MBD3925659.1"/>
    <property type="molecule type" value="Genomic_DNA"/>
</dbReference>
<feature type="region of interest" description="Disordered" evidence="1">
    <location>
        <begin position="61"/>
        <end position="80"/>
    </location>
</feature>
<evidence type="ECO:0000313" key="3">
    <source>
        <dbReference type="Proteomes" id="UP000618818"/>
    </source>
</evidence>
<gene>
    <name evidence="2" type="ORF">IEZ26_13580</name>
</gene>
<dbReference type="Proteomes" id="UP000618818">
    <property type="component" value="Unassembled WGS sequence"/>
</dbReference>
<evidence type="ECO:0000313" key="2">
    <source>
        <dbReference type="EMBL" id="MBD3925659.1"/>
    </source>
</evidence>
<keyword evidence="3" id="KW-1185">Reference proteome</keyword>
<accession>A0ABR8NC07</accession>
<organism evidence="2 3">
    <name type="scientific">Nocardioides cavernae</name>
    <dbReference type="NCBI Taxonomy" id="1921566"/>
    <lineage>
        <taxon>Bacteria</taxon>
        <taxon>Bacillati</taxon>
        <taxon>Actinomycetota</taxon>
        <taxon>Actinomycetes</taxon>
        <taxon>Propionibacteriales</taxon>
        <taxon>Nocardioidaceae</taxon>
        <taxon>Nocardioides</taxon>
    </lineage>
</organism>
<name>A0ABR8NC07_9ACTN</name>
<evidence type="ECO:0000256" key="1">
    <source>
        <dbReference type="SAM" id="MobiDB-lite"/>
    </source>
</evidence>
<reference evidence="2 3" key="1">
    <citation type="submission" date="2020-09" db="EMBL/GenBank/DDBJ databases">
        <title>novel species in genus Nocardioides.</title>
        <authorList>
            <person name="Zhang G."/>
        </authorList>
    </citation>
    <scope>NUCLEOTIDE SEQUENCE [LARGE SCALE GENOMIC DNA]</scope>
    <source>
        <strain evidence="2 3">KCTC 39551</strain>
    </source>
</reference>
<proteinExistence type="predicted"/>
<comment type="caution">
    <text evidence="2">The sequence shown here is derived from an EMBL/GenBank/DDBJ whole genome shotgun (WGS) entry which is preliminary data.</text>
</comment>
<sequence>MHPDRPAAHDVIVVLRLWTEAHDPRRPRARLLTGAGDPGEPLIGTTAILKALERVVRSFELEADSGHGGHADETRVQRPR</sequence>
<protein>
    <submittedName>
        <fullName evidence="2">Uncharacterized protein</fullName>
    </submittedName>
</protein>
<dbReference type="RefSeq" id="WP_191195546.1">
    <property type="nucleotide sequence ID" value="NZ_JACXYZ010000002.1"/>
</dbReference>